<dbReference type="InterPro" id="IPR017896">
    <property type="entry name" value="4Fe4S_Fe-S-bd"/>
</dbReference>
<protein>
    <recommendedName>
        <fullName evidence="6">J domain-containing protein</fullName>
    </recommendedName>
</protein>
<dbReference type="Gene3D" id="3.30.70.20">
    <property type="match status" value="1"/>
</dbReference>
<reference evidence="4" key="1">
    <citation type="submission" date="2015-04" db="UniProtKB">
        <authorList>
            <consortium name="EnsemblPlants"/>
        </authorList>
    </citation>
    <scope>IDENTIFICATION</scope>
</reference>
<organism evidence="4">
    <name type="scientific">Oryza meridionalis</name>
    <dbReference type="NCBI Taxonomy" id="40149"/>
    <lineage>
        <taxon>Eukaryota</taxon>
        <taxon>Viridiplantae</taxon>
        <taxon>Streptophyta</taxon>
        <taxon>Embryophyta</taxon>
        <taxon>Tracheophyta</taxon>
        <taxon>Spermatophyta</taxon>
        <taxon>Magnoliopsida</taxon>
        <taxon>Liliopsida</taxon>
        <taxon>Poales</taxon>
        <taxon>Poaceae</taxon>
        <taxon>BOP clade</taxon>
        <taxon>Oryzoideae</taxon>
        <taxon>Oryzeae</taxon>
        <taxon>Oryzinae</taxon>
        <taxon>Oryza</taxon>
    </lineage>
</organism>
<dbReference type="STRING" id="40149.A0A0E0DU51"/>
<feature type="region of interest" description="Disordered" evidence="1">
    <location>
        <begin position="281"/>
        <end position="304"/>
    </location>
</feature>
<dbReference type="PRINTS" id="PR00625">
    <property type="entry name" value="JDOMAIN"/>
</dbReference>
<evidence type="ECO:0000256" key="1">
    <source>
        <dbReference type="SAM" id="MobiDB-lite"/>
    </source>
</evidence>
<reference evidence="4" key="2">
    <citation type="submission" date="2018-05" db="EMBL/GenBank/DDBJ databases">
        <title>OmerRS3 (Oryza meridionalis Reference Sequence Version 3).</title>
        <authorList>
            <person name="Zhang J."/>
            <person name="Kudrna D."/>
            <person name="Lee S."/>
            <person name="Talag J."/>
            <person name="Welchert J."/>
            <person name="Wing R.A."/>
        </authorList>
    </citation>
    <scope>NUCLEOTIDE SEQUENCE [LARGE SCALE GENOMIC DNA]</scope>
    <source>
        <strain evidence="4">cv. OR44</strain>
    </source>
</reference>
<dbReference type="Pfam" id="PF13370">
    <property type="entry name" value="Fer4_13"/>
    <property type="match status" value="1"/>
</dbReference>
<evidence type="ECO:0000313" key="4">
    <source>
        <dbReference type="EnsemblPlants" id="OMERI05G21080.1"/>
    </source>
</evidence>
<dbReference type="PROSITE" id="PS51379">
    <property type="entry name" value="4FE4S_FER_2"/>
    <property type="match status" value="1"/>
</dbReference>
<dbReference type="InterPro" id="IPR017900">
    <property type="entry name" value="4Fe4S_Fe_S_CS"/>
</dbReference>
<dbReference type="Pfam" id="PF00226">
    <property type="entry name" value="DnaJ"/>
    <property type="match status" value="1"/>
</dbReference>
<accession>A0A0E0DU51</accession>
<dbReference type="InterPro" id="IPR036869">
    <property type="entry name" value="J_dom_sf"/>
</dbReference>
<dbReference type="HOGENOM" id="CLU_057020_1_0_1"/>
<dbReference type="SUPFAM" id="SSF54862">
    <property type="entry name" value="4Fe-4S ferredoxins"/>
    <property type="match status" value="1"/>
</dbReference>
<feature type="domain" description="4Fe-4S ferredoxin-type" evidence="3">
    <location>
        <begin position="155"/>
        <end position="183"/>
    </location>
</feature>
<dbReference type="PANTHER" id="PTHR44579">
    <property type="entry name" value="OS01G0730500 PROTEIN"/>
    <property type="match status" value="1"/>
</dbReference>
<sequence>MAPLPSPPLLAESLATLRTASPSPPFPCSPRRTRPLVSARFARTAGRRSRSTVGRRDLRVYAYAAEAEYGSAEDEVADDFYSVLGVMPDATPEEIKKAYYSCMKACHPDLSGDNPEVTNFCMFINEVYTRAVYDEIHGYTATATNPFFNDSATKDQVFVDEFTCIGCKYCANVCPNVFRIEEDYGSPVNCIHWTSAAQLSLLENEMRRIERVNVGLMSAGMGVSVDVFRLEKIRTRMTNKKYSDISSSWTDIWGSPTRYQGNEKEGTERAKRAAAAARRWREYSRKGADRPPEYKLPEAVGNKE</sequence>
<dbReference type="PANTHER" id="PTHR44579:SF5">
    <property type="entry name" value="OS05G0529700 PROTEIN"/>
    <property type="match status" value="1"/>
</dbReference>
<dbReference type="Gene3D" id="1.10.287.110">
    <property type="entry name" value="DnaJ domain"/>
    <property type="match status" value="1"/>
</dbReference>
<dbReference type="InterPro" id="IPR001623">
    <property type="entry name" value="DnaJ_domain"/>
</dbReference>
<evidence type="ECO:0000259" key="3">
    <source>
        <dbReference type="PROSITE" id="PS51379"/>
    </source>
</evidence>
<name>A0A0E0DU51_9ORYZ</name>
<evidence type="ECO:0008006" key="6">
    <source>
        <dbReference type="Google" id="ProtNLM"/>
    </source>
</evidence>
<dbReference type="SUPFAM" id="SSF46565">
    <property type="entry name" value="Chaperone J-domain"/>
    <property type="match status" value="1"/>
</dbReference>
<dbReference type="GO" id="GO:0005783">
    <property type="term" value="C:endoplasmic reticulum"/>
    <property type="evidence" value="ECO:0007669"/>
    <property type="project" value="UniProtKB-ARBA"/>
</dbReference>
<dbReference type="AlphaFoldDB" id="A0A0E0DU51"/>
<keyword evidence="5" id="KW-1185">Reference proteome</keyword>
<dbReference type="CDD" id="cd06257">
    <property type="entry name" value="DnaJ"/>
    <property type="match status" value="1"/>
</dbReference>
<evidence type="ECO:0000313" key="5">
    <source>
        <dbReference type="Proteomes" id="UP000008021"/>
    </source>
</evidence>
<proteinExistence type="predicted"/>
<feature type="domain" description="J" evidence="2">
    <location>
        <begin position="79"/>
        <end position="137"/>
    </location>
</feature>
<evidence type="ECO:0000259" key="2">
    <source>
        <dbReference type="PROSITE" id="PS50076"/>
    </source>
</evidence>
<dbReference type="EnsemblPlants" id="OMERI05G21080.1">
    <property type="protein sequence ID" value="OMERI05G21080.1"/>
    <property type="gene ID" value="OMERI05G21080"/>
</dbReference>
<dbReference type="PROSITE" id="PS00198">
    <property type="entry name" value="4FE4S_FER_1"/>
    <property type="match status" value="1"/>
</dbReference>
<dbReference type="PROSITE" id="PS50076">
    <property type="entry name" value="DNAJ_2"/>
    <property type="match status" value="1"/>
</dbReference>
<dbReference type="Gramene" id="OMERI05G21080.1">
    <property type="protein sequence ID" value="OMERI05G21080.1"/>
    <property type="gene ID" value="OMERI05G21080"/>
</dbReference>
<dbReference type="Proteomes" id="UP000008021">
    <property type="component" value="Chromosome 5"/>
</dbReference>
<dbReference type="SMART" id="SM00271">
    <property type="entry name" value="DnaJ"/>
    <property type="match status" value="1"/>
</dbReference>